<sequence>MQHENVEVTKNVLLCIQRLLLGANSVMMSRACGNSMRLSEYDISNLERRDHDVTDKGTFKVHQFDQSADFGEFAIHSTRSKRTDAGERSRDKQIQRDDEYFDGDNDNDAS</sequence>
<gene>
    <name evidence="2" type="ordered locus">AXX17_At3g38240</name>
</gene>
<dbReference type="AlphaFoldDB" id="A0A178VJM0"/>
<feature type="compositionally biased region" description="Acidic residues" evidence="1">
    <location>
        <begin position="99"/>
        <end position="110"/>
    </location>
</feature>
<reference evidence="3" key="1">
    <citation type="journal article" date="2016" name="Proc. Natl. Acad. Sci. U.S.A.">
        <title>Chromosome-level assembly of Arabidopsis thaliana Ler reveals the extent of translocation and inversion polymorphisms.</title>
        <authorList>
            <person name="Zapata L."/>
            <person name="Ding J."/>
            <person name="Willing E.M."/>
            <person name="Hartwig B."/>
            <person name="Bezdan D."/>
            <person name="Jiao W.B."/>
            <person name="Patel V."/>
            <person name="Velikkakam James G."/>
            <person name="Koornneef M."/>
            <person name="Ossowski S."/>
            <person name="Schneeberger K."/>
        </authorList>
    </citation>
    <scope>NUCLEOTIDE SEQUENCE [LARGE SCALE GENOMIC DNA]</scope>
    <source>
        <strain evidence="3">cv. Landsberg erecta</strain>
    </source>
</reference>
<organism evidence="2 3">
    <name type="scientific">Arabidopsis thaliana</name>
    <name type="common">Mouse-ear cress</name>
    <dbReference type="NCBI Taxonomy" id="3702"/>
    <lineage>
        <taxon>Eukaryota</taxon>
        <taxon>Viridiplantae</taxon>
        <taxon>Streptophyta</taxon>
        <taxon>Embryophyta</taxon>
        <taxon>Tracheophyta</taxon>
        <taxon>Spermatophyta</taxon>
        <taxon>Magnoliopsida</taxon>
        <taxon>eudicotyledons</taxon>
        <taxon>Gunneridae</taxon>
        <taxon>Pentapetalae</taxon>
        <taxon>rosids</taxon>
        <taxon>malvids</taxon>
        <taxon>Brassicales</taxon>
        <taxon>Brassicaceae</taxon>
        <taxon>Camelineae</taxon>
        <taxon>Arabidopsis</taxon>
    </lineage>
</organism>
<feature type="compositionally biased region" description="Basic and acidic residues" evidence="1">
    <location>
        <begin position="81"/>
        <end position="98"/>
    </location>
</feature>
<evidence type="ECO:0000256" key="1">
    <source>
        <dbReference type="SAM" id="MobiDB-lite"/>
    </source>
</evidence>
<feature type="region of interest" description="Disordered" evidence="1">
    <location>
        <begin position="75"/>
        <end position="110"/>
    </location>
</feature>
<dbReference type="Proteomes" id="UP000078284">
    <property type="component" value="Chromosome 3"/>
</dbReference>
<accession>A0A178VJM0</accession>
<protein>
    <submittedName>
        <fullName evidence="2">Uncharacterized protein</fullName>
    </submittedName>
</protein>
<name>A0A178VJM0_ARATH</name>
<dbReference type="EMBL" id="LUHQ01000003">
    <property type="protein sequence ID" value="OAP06610.1"/>
    <property type="molecule type" value="Genomic_DNA"/>
</dbReference>
<evidence type="ECO:0000313" key="2">
    <source>
        <dbReference type="EMBL" id="OAP06610.1"/>
    </source>
</evidence>
<comment type="caution">
    <text evidence="2">The sequence shown here is derived from an EMBL/GenBank/DDBJ whole genome shotgun (WGS) entry which is preliminary data.</text>
</comment>
<proteinExistence type="predicted"/>
<evidence type="ECO:0000313" key="3">
    <source>
        <dbReference type="Proteomes" id="UP000078284"/>
    </source>
</evidence>